<evidence type="ECO:0000313" key="1">
    <source>
        <dbReference type="EMBL" id="SYX84517.1"/>
    </source>
</evidence>
<dbReference type="Proteomes" id="UP000304148">
    <property type="component" value="Chromosome"/>
</dbReference>
<sequence>MLGKRSLLNNERQVSKSDDLKEMNGYVTAKLGKIGHKRHYDEIGVLLLCFHDDKLHYISRERRKGEEKS</sequence>
<accession>A0A383RBN3</accession>
<evidence type="ECO:0000313" key="2">
    <source>
        <dbReference type="Proteomes" id="UP000304148"/>
    </source>
</evidence>
<organism evidence="1 2">
    <name type="scientific">Paenibacillus alvei</name>
    <name type="common">Bacillus alvei</name>
    <dbReference type="NCBI Taxonomy" id="44250"/>
    <lineage>
        <taxon>Bacteria</taxon>
        <taxon>Bacillati</taxon>
        <taxon>Bacillota</taxon>
        <taxon>Bacilli</taxon>
        <taxon>Bacillales</taxon>
        <taxon>Paenibacillaceae</taxon>
        <taxon>Paenibacillus</taxon>
    </lineage>
</organism>
<dbReference type="EMBL" id="LS992241">
    <property type="protein sequence ID" value="SYX84517.1"/>
    <property type="molecule type" value="Genomic_DNA"/>
</dbReference>
<gene>
    <name evidence="1" type="ORF">PBLR_12939</name>
</gene>
<dbReference type="AlphaFoldDB" id="A0A383RBN3"/>
<proteinExistence type="predicted"/>
<name>A0A383RBN3_PAEAL</name>
<protein>
    <submittedName>
        <fullName evidence="1">FeS oxidoreductase</fullName>
    </submittedName>
</protein>
<reference evidence="2" key="1">
    <citation type="submission" date="2018-08" db="EMBL/GenBank/DDBJ databases">
        <authorList>
            <person name="Chevrot R."/>
        </authorList>
    </citation>
    <scope>NUCLEOTIDE SEQUENCE [LARGE SCALE GENOMIC DNA]</scope>
</reference>